<evidence type="ECO:0000256" key="2">
    <source>
        <dbReference type="ARBA" id="ARBA00022485"/>
    </source>
</evidence>
<sequence>MKKYLRSPQIVNIELTTICPWKCPQCYKKIKGIEEKNFEWSRLQELLVEAKTVGVRKILFSGGEPLFYPWIKEAIKLVKKLEMELYISTGGVEIQDELYNIMTQLDALYISLNGSTEEVNQKSRDGFKAAKRMLFEAKKRGIKTRINWVARRDNVEDFPQLCKFAEDVGVEAIDILKNKPDARGEINGQLQYKDIEFLANFIMRNTLEKIKINIESCFFELRNLCGIKIKNSILKGCSAGKYSMAINVWGYMMPCTHADGRISVCSEANLIEFWNKENILKDVRDSDPKYKECEQCQYYEWCSPCPINWEKEGCILNEGAKDV</sequence>
<keyword evidence="6" id="KW-0411">Iron-sulfur</keyword>
<dbReference type="InterPro" id="IPR050377">
    <property type="entry name" value="Radical_SAM_PqqE_MftC-like"/>
</dbReference>
<reference evidence="8 9" key="1">
    <citation type="journal article" date="2021" name="Sci. Rep.">
        <title>The distribution of antibiotic resistance genes in chicken gut microbiota commensals.</title>
        <authorList>
            <person name="Juricova H."/>
            <person name="Matiasovicova J."/>
            <person name="Kubasova T."/>
            <person name="Cejkova D."/>
            <person name="Rychlik I."/>
        </authorList>
    </citation>
    <scope>NUCLEOTIDE SEQUENCE [LARGE SCALE GENOMIC DNA]</scope>
    <source>
        <strain evidence="8 9">An770</strain>
    </source>
</reference>
<evidence type="ECO:0000256" key="5">
    <source>
        <dbReference type="ARBA" id="ARBA00023004"/>
    </source>
</evidence>
<accession>A0ABS2EKH6</accession>
<gene>
    <name evidence="8" type="ORF">H6A32_12560</name>
</gene>
<evidence type="ECO:0000256" key="6">
    <source>
        <dbReference type="ARBA" id="ARBA00023014"/>
    </source>
</evidence>
<dbReference type="Pfam" id="PF13186">
    <property type="entry name" value="SPASM"/>
    <property type="match status" value="1"/>
</dbReference>
<dbReference type="PANTHER" id="PTHR11228:SF34">
    <property type="entry name" value="TUNGSTEN-CONTAINING ALDEHYDE FERREDOXIN OXIDOREDUCTASE COFACTOR MODIFYING PROTEIN"/>
    <property type="match status" value="1"/>
</dbReference>
<dbReference type="Gene3D" id="3.20.20.70">
    <property type="entry name" value="Aldolase class I"/>
    <property type="match status" value="1"/>
</dbReference>
<evidence type="ECO:0000313" key="8">
    <source>
        <dbReference type="EMBL" id="MBM6745118.1"/>
    </source>
</evidence>
<evidence type="ECO:0000256" key="4">
    <source>
        <dbReference type="ARBA" id="ARBA00022723"/>
    </source>
</evidence>
<dbReference type="CDD" id="cd01335">
    <property type="entry name" value="Radical_SAM"/>
    <property type="match status" value="1"/>
</dbReference>
<dbReference type="Pfam" id="PF04055">
    <property type="entry name" value="Radical_SAM"/>
    <property type="match status" value="1"/>
</dbReference>
<evidence type="ECO:0000256" key="3">
    <source>
        <dbReference type="ARBA" id="ARBA00022691"/>
    </source>
</evidence>
<dbReference type="InterPro" id="IPR007197">
    <property type="entry name" value="rSAM"/>
</dbReference>
<dbReference type="SFLD" id="SFLDS00029">
    <property type="entry name" value="Radical_SAM"/>
    <property type="match status" value="1"/>
</dbReference>
<dbReference type="PANTHER" id="PTHR11228">
    <property type="entry name" value="RADICAL SAM DOMAIN PROTEIN"/>
    <property type="match status" value="1"/>
</dbReference>
<evidence type="ECO:0000259" key="7">
    <source>
        <dbReference type="PROSITE" id="PS51918"/>
    </source>
</evidence>
<keyword evidence="4" id="KW-0479">Metal-binding</keyword>
<evidence type="ECO:0000256" key="1">
    <source>
        <dbReference type="ARBA" id="ARBA00001966"/>
    </source>
</evidence>
<evidence type="ECO:0000313" key="9">
    <source>
        <dbReference type="Proteomes" id="UP000775686"/>
    </source>
</evidence>
<dbReference type="InterPro" id="IPR017200">
    <property type="entry name" value="PqqE-like"/>
</dbReference>
<dbReference type="InterPro" id="IPR058240">
    <property type="entry name" value="rSAM_sf"/>
</dbReference>
<dbReference type="SUPFAM" id="SSF102114">
    <property type="entry name" value="Radical SAM enzymes"/>
    <property type="match status" value="1"/>
</dbReference>
<organism evidence="8 9">
    <name type="scientific">Drancourtella massiliensis</name>
    <dbReference type="NCBI Taxonomy" id="1632013"/>
    <lineage>
        <taxon>Bacteria</taxon>
        <taxon>Bacillati</taxon>
        <taxon>Bacillota</taxon>
        <taxon>Clostridia</taxon>
        <taxon>Eubacteriales</taxon>
        <taxon>Oscillospiraceae</taxon>
        <taxon>Drancourtella</taxon>
    </lineage>
</organism>
<name>A0ABS2EKH6_9FIRM</name>
<dbReference type="InterPro" id="IPR023885">
    <property type="entry name" value="4Fe4S-binding_SPASM_dom"/>
</dbReference>
<dbReference type="Proteomes" id="UP000775686">
    <property type="component" value="Unassembled WGS sequence"/>
</dbReference>
<dbReference type="PIRSF" id="PIRSF037420">
    <property type="entry name" value="PQQ_syn_pqqE"/>
    <property type="match status" value="1"/>
</dbReference>
<keyword evidence="2" id="KW-0004">4Fe-4S</keyword>
<dbReference type="RefSeq" id="WP_204864480.1">
    <property type="nucleotide sequence ID" value="NZ_JACJKH010000025.1"/>
</dbReference>
<comment type="cofactor">
    <cofactor evidence="1">
        <name>[4Fe-4S] cluster</name>
        <dbReference type="ChEBI" id="CHEBI:49883"/>
    </cofactor>
</comment>
<dbReference type="SFLD" id="SFLDG01067">
    <property type="entry name" value="SPASM/twitch_domain_containing"/>
    <property type="match status" value="1"/>
</dbReference>
<keyword evidence="3" id="KW-0949">S-adenosyl-L-methionine</keyword>
<keyword evidence="9" id="KW-1185">Reference proteome</keyword>
<proteinExistence type="predicted"/>
<dbReference type="PROSITE" id="PS51918">
    <property type="entry name" value="RADICAL_SAM"/>
    <property type="match status" value="1"/>
</dbReference>
<feature type="domain" description="Radical SAM core" evidence="7">
    <location>
        <begin position="5"/>
        <end position="213"/>
    </location>
</feature>
<protein>
    <submittedName>
        <fullName evidence="8">Radical SAM protein</fullName>
    </submittedName>
</protein>
<dbReference type="EMBL" id="JACJKH010000025">
    <property type="protein sequence ID" value="MBM6745118.1"/>
    <property type="molecule type" value="Genomic_DNA"/>
</dbReference>
<keyword evidence="5" id="KW-0408">Iron</keyword>
<dbReference type="InterPro" id="IPR013785">
    <property type="entry name" value="Aldolase_TIM"/>
</dbReference>
<comment type="caution">
    <text evidence="8">The sequence shown here is derived from an EMBL/GenBank/DDBJ whole genome shotgun (WGS) entry which is preliminary data.</text>
</comment>